<sequence>MESHAIRVHLQTKLPERWHLVHNTYTLPSTATSEDLEELVFAGLQDVPRRRLRFTLGGQTIEDQLGEAVRSLAPGCDLAQHALPIEYSIKAVGNVGEPSAQRRASAPVQAAVPSQDLRAPASRESSNLREAPSTDPPLSVAAQAALRDATLRRSSHPAATSSGRRKLSDLGPALWWPGRSMLYGARSKRSGSTPEKTSVEKSDGAAVGSAAGGTLPEDGAAVMQCRDRTAFFVHARLMACEERAEAAGYSPKSYSRICRQDPGRRFLYTQSGLGTGVADEAGDVSSGGKYREAEQRAIQLADELRKVTTRAAELLPQFEAAAFELKSDSPGSSRETEDGVVSAALLNEELRGLVAFLKGLCLQAPRLPVCSPQQEDVRRNLVAALVQARQQIGVRYTAARLGLDGPLGGDIAKRALALQKAQESWSRSVRAAWETLEGLAQLSQQFNRMEGTRAGQMRLATRLREAQNAARRVLSSALQLEDDAAARADDVIMVTHLVADSADHRPEDNWRMRLLAAETSTRVGKGIPFSPTRAARPGPTAASLLPLIRSTLKSMHAGQAAAHRQMQAFVQSFGNMQPAGHSLEISEAVAKMTREFALLEEAFQKLLDALDDGDTALGDNKCILA</sequence>
<dbReference type="Proteomes" id="UP001190700">
    <property type="component" value="Unassembled WGS sequence"/>
</dbReference>
<accession>A0AAE0BSW1</accession>
<feature type="region of interest" description="Disordered" evidence="1">
    <location>
        <begin position="185"/>
        <end position="217"/>
    </location>
</feature>
<gene>
    <name evidence="2" type="ORF">CYMTET_48112</name>
</gene>
<keyword evidence="3" id="KW-1185">Reference proteome</keyword>
<feature type="region of interest" description="Disordered" evidence="1">
    <location>
        <begin position="98"/>
        <end position="139"/>
    </location>
</feature>
<organism evidence="2 3">
    <name type="scientific">Cymbomonas tetramitiformis</name>
    <dbReference type="NCBI Taxonomy" id="36881"/>
    <lineage>
        <taxon>Eukaryota</taxon>
        <taxon>Viridiplantae</taxon>
        <taxon>Chlorophyta</taxon>
        <taxon>Pyramimonadophyceae</taxon>
        <taxon>Pyramimonadales</taxon>
        <taxon>Pyramimonadaceae</taxon>
        <taxon>Cymbomonas</taxon>
    </lineage>
</organism>
<name>A0AAE0BSW1_9CHLO</name>
<evidence type="ECO:0000313" key="3">
    <source>
        <dbReference type="Proteomes" id="UP001190700"/>
    </source>
</evidence>
<reference evidence="2 3" key="1">
    <citation type="journal article" date="2015" name="Genome Biol. Evol.">
        <title>Comparative Genomics of a Bacterivorous Green Alga Reveals Evolutionary Causalities and Consequences of Phago-Mixotrophic Mode of Nutrition.</title>
        <authorList>
            <person name="Burns J.A."/>
            <person name="Paasch A."/>
            <person name="Narechania A."/>
            <person name="Kim E."/>
        </authorList>
    </citation>
    <scope>NUCLEOTIDE SEQUENCE [LARGE SCALE GENOMIC DNA]</scope>
    <source>
        <strain evidence="2 3">PLY_AMNH</strain>
    </source>
</reference>
<evidence type="ECO:0000256" key="1">
    <source>
        <dbReference type="SAM" id="MobiDB-lite"/>
    </source>
</evidence>
<dbReference type="EMBL" id="LGRX02033222">
    <property type="protein sequence ID" value="KAK3242173.1"/>
    <property type="molecule type" value="Genomic_DNA"/>
</dbReference>
<comment type="caution">
    <text evidence="2">The sequence shown here is derived from an EMBL/GenBank/DDBJ whole genome shotgun (WGS) entry which is preliminary data.</text>
</comment>
<proteinExistence type="predicted"/>
<evidence type="ECO:0000313" key="2">
    <source>
        <dbReference type="EMBL" id="KAK3242173.1"/>
    </source>
</evidence>
<protein>
    <submittedName>
        <fullName evidence="2">Uncharacterized protein</fullName>
    </submittedName>
</protein>
<dbReference type="AlphaFoldDB" id="A0AAE0BSW1"/>
<feature type="compositionally biased region" description="Low complexity" evidence="1">
    <location>
        <begin position="204"/>
        <end position="213"/>
    </location>
</feature>